<dbReference type="EMBL" id="CM007382">
    <property type="protein sequence ID" value="ONK77806.1"/>
    <property type="molecule type" value="Genomic_DNA"/>
</dbReference>
<dbReference type="GO" id="GO:0009055">
    <property type="term" value="F:electron transfer activity"/>
    <property type="evidence" value="ECO:0007669"/>
    <property type="project" value="InterPro"/>
</dbReference>
<protein>
    <recommendedName>
        <fullName evidence="2">Phytocyanin domain-containing protein</fullName>
    </recommendedName>
</protein>
<name>A0A5P1FHK9_ASPOF</name>
<evidence type="ECO:0000313" key="3">
    <source>
        <dbReference type="EMBL" id="ONK77806.1"/>
    </source>
</evidence>
<accession>A0A5P1FHK9</accession>
<organism evidence="3 4">
    <name type="scientific">Asparagus officinalis</name>
    <name type="common">Garden asparagus</name>
    <dbReference type="NCBI Taxonomy" id="4686"/>
    <lineage>
        <taxon>Eukaryota</taxon>
        <taxon>Viridiplantae</taxon>
        <taxon>Streptophyta</taxon>
        <taxon>Embryophyta</taxon>
        <taxon>Tracheophyta</taxon>
        <taxon>Spermatophyta</taxon>
        <taxon>Magnoliopsida</taxon>
        <taxon>Liliopsida</taxon>
        <taxon>Asparagales</taxon>
        <taxon>Asparagaceae</taxon>
        <taxon>Asparagoideae</taxon>
        <taxon>Asparagus</taxon>
    </lineage>
</organism>
<dbReference type="Gene3D" id="2.60.40.420">
    <property type="entry name" value="Cupredoxins - blue copper proteins"/>
    <property type="match status" value="1"/>
</dbReference>
<feature type="compositionally biased region" description="Polar residues" evidence="1">
    <location>
        <begin position="124"/>
        <end position="134"/>
    </location>
</feature>
<dbReference type="InterPro" id="IPR008972">
    <property type="entry name" value="Cupredoxin"/>
</dbReference>
<gene>
    <name evidence="3" type="ORF">A4U43_C02F10890</name>
</gene>
<dbReference type="Pfam" id="PF02298">
    <property type="entry name" value="Cu_bind_like"/>
    <property type="match status" value="1"/>
</dbReference>
<dbReference type="Proteomes" id="UP000243459">
    <property type="component" value="Chromosome 2"/>
</dbReference>
<dbReference type="AlphaFoldDB" id="A0A5P1FHK9"/>
<evidence type="ECO:0000313" key="4">
    <source>
        <dbReference type="Proteomes" id="UP000243459"/>
    </source>
</evidence>
<proteinExistence type="predicted"/>
<evidence type="ECO:0000256" key="1">
    <source>
        <dbReference type="SAM" id="MobiDB-lite"/>
    </source>
</evidence>
<dbReference type="FunFam" id="2.60.40.420:FF:000048">
    <property type="entry name" value="Early nodulin-like protein 18"/>
    <property type="match status" value="1"/>
</dbReference>
<keyword evidence="4" id="KW-1185">Reference proteome</keyword>
<sequence length="134" mass="14228">MLTALLPPAASAPAAPLPPYTNHTVGGTAGWFFDVKKNSSSADYSKWARSQSSFYLGDFLIFKTNSNMSVVQTTNKTTYNRCDASEDDGALIYTIPGVDNEKFGVSASSRPLTRRGGQLLPLATPTTGSSASRA</sequence>
<evidence type="ECO:0000259" key="2">
    <source>
        <dbReference type="PROSITE" id="PS51485"/>
    </source>
</evidence>
<dbReference type="SUPFAM" id="SSF49503">
    <property type="entry name" value="Cupredoxins"/>
    <property type="match status" value="1"/>
</dbReference>
<reference evidence="4" key="1">
    <citation type="journal article" date="2017" name="Nat. Commun.">
        <title>The asparagus genome sheds light on the origin and evolution of a young Y chromosome.</title>
        <authorList>
            <person name="Harkess A."/>
            <person name="Zhou J."/>
            <person name="Xu C."/>
            <person name="Bowers J.E."/>
            <person name="Van der Hulst R."/>
            <person name="Ayyampalayam S."/>
            <person name="Mercati F."/>
            <person name="Riccardi P."/>
            <person name="McKain M.R."/>
            <person name="Kakrana A."/>
            <person name="Tang H."/>
            <person name="Ray J."/>
            <person name="Groenendijk J."/>
            <person name="Arikit S."/>
            <person name="Mathioni S.M."/>
            <person name="Nakano M."/>
            <person name="Shan H."/>
            <person name="Telgmann-Rauber A."/>
            <person name="Kanno A."/>
            <person name="Yue Z."/>
            <person name="Chen H."/>
            <person name="Li W."/>
            <person name="Chen Y."/>
            <person name="Xu X."/>
            <person name="Zhang Y."/>
            <person name="Luo S."/>
            <person name="Chen H."/>
            <person name="Gao J."/>
            <person name="Mao Z."/>
            <person name="Pires J.C."/>
            <person name="Luo M."/>
            <person name="Kudrna D."/>
            <person name="Wing R.A."/>
            <person name="Meyers B.C."/>
            <person name="Yi K."/>
            <person name="Kong H."/>
            <person name="Lavrijsen P."/>
            <person name="Sunseri F."/>
            <person name="Falavigna A."/>
            <person name="Ye Y."/>
            <person name="Leebens-Mack J.H."/>
            <person name="Chen G."/>
        </authorList>
    </citation>
    <scope>NUCLEOTIDE SEQUENCE [LARGE SCALE GENOMIC DNA]</scope>
    <source>
        <strain evidence="4">cv. DH0086</strain>
    </source>
</reference>
<feature type="region of interest" description="Disordered" evidence="1">
    <location>
        <begin position="105"/>
        <end position="134"/>
    </location>
</feature>
<dbReference type="Gramene" id="ONK77806">
    <property type="protein sequence ID" value="ONK77806"/>
    <property type="gene ID" value="A4U43_C02F10890"/>
</dbReference>
<dbReference type="InterPro" id="IPR003245">
    <property type="entry name" value="Phytocyanin_dom"/>
</dbReference>
<feature type="domain" description="Phytocyanin" evidence="2">
    <location>
        <begin position="21"/>
        <end position="134"/>
    </location>
</feature>
<dbReference type="PROSITE" id="PS51485">
    <property type="entry name" value="PHYTOCYANIN"/>
    <property type="match status" value="1"/>
</dbReference>